<accession>A0AAV6YKZ0</accession>
<evidence type="ECO:0000313" key="2">
    <source>
        <dbReference type="Proteomes" id="UP000824782"/>
    </source>
</evidence>
<evidence type="ECO:0000313" key="1">
    <source>
        <dbReference type="EMBL" id="KAG8537616.1"/>
    </source>
</evidence>
<dbReference type="AlphaFoldDB" id="A0AAV6YKZ0"/>
<protein>
    <submittedName>
        <fullName evidence="1">Uncharacterized protein</fullName>
    </submittedName>
</protein>
<gene>
    <name evidence="1" type="ORF">GDO81_024210</name>
</gene>
<dbReference type="Proteomes" id="UP000824782">
    <property type="component" value="Unassembled WGS sequence"/>
</dbReference>
<reference evidence="1" key="1">
    <citation type="thesis" date="2020" institute="ProQuest LLC" country="789 East Eisenhower Parkway, Ann Arbor, MI, USA">
        <title>Comparative Genomics and Chromosome Evolution.</title>
        <authorList>
            <person name="Mudd A.B."/>
        </authorList>
    </citation>
    <scope>NUCLEOTIDE SEQUENCE</scope>
    <source>
        <strain evidence="1">237g6f4</strain>
        <tissue evidence="1">Blood</tissue>
    </source>
</reference>
<proteinExistence type="predicted"/>
<organism evidence="1 2">
    <name type="scientific">Engystomops pustulosus</name>
    <name type="common">Tungara frog</name>
    <name type="synonym">Physalaemus pustulosus</name>
    <dbReference type="NCBI Taxonomy" id="76066"/>
    <lineage>
        <taxon>Eukaryota</taxon>
        <taxon>Metazoa</taxon>
        <taxon>Chordata</taxon>
        <taxon>Craniata</taxon>
        <taxon>Vertebrata</taxon>
        <taxon>Euteleostomi</taxon>
        <taxon>Amphibia</taxon>
        <taxon>Batrachia</taxon>
        <taxon>Anura</taxon>
        <taxon>Neobatrachia</taxon>
        <taxon>Hyloidea</taxon>
        <taxon>Leptodactylidae</taxon>
        <taxon>Leiuperinae</taxon>
        <taxon>Engystomops</taxon>
    </lineage>
</organism>
<name>A0AAV6YKZ0_ENGPU</name>
<keyword evidence="2" id="KW-1185">Reference proteome</keyword>
<dbReference type="EMBL" id="WNYA01028520">
    <property type="protein sequence ID" value="KAG8537616.1"/>
    <property type="molecule type" value="Genomic_DNA"/>
</dbReference>
<comment type="caution">
    <text evidence="1">The sequence shown here is derived from an EMBL/GenBank/DDBJ whole genome shotgun (WGS) entry which is preliminary data.</text>
</comment>
<sequence>MNSLITNPTKLWDPGDQRGIHIEVGCKFSGPVVKISSSGTKEKQYEDQCPPAITDGTRCLVSLFLSRLEVRDQSDTKKCSVRKH</sequence>